<feature type="non-terminal residue" evidence="1">
    <location>
        <position position="1"/>
    </location>
</feature>
<evidence type="ECO:0000313" key="1">
    <source>
        <dbReference type="EMBL" id="KKK71260.1"/>
    </source>
</evidence>
<proteinExistence type="predicted"/>
<sequence length="54" mass="6080">NESLIKSSSGKTVFEYKQSEENENMSEKSTNVFLEIYVPIYTNNEIIGCAGIET</sequence>
<protein>
    <submittedName>
        <fullName evidence="1">Uncharacterized protein</fullName>
    </submittedName>
</protein>
<gene>
    <name evidence="1" type="ORF">LCGC14_2915720</name>
</gene>
<name>A0A0F8YC50_9ZZZZ</name>
<accession>A0A0F8YC50</accession>
<organism evidence="1">
    <name type="scientific">marine sediment metagenome</name>
    <dbReference type="NCBI Taxonomy" id="412755"/>
    <lineage>
        <taxon>unclassified sequences</taxon>
        <taxon>metagenomes</taxon>
        <taxon>ecological metagenomes</taxon>
    </lineage>
</organism>
<comment type="caution">
    <text evidence="1">The sequence shown here is derived from an EMBL/GenBank/DDBJ whole genome shotgun (WGS) entry which is preliminary data.</text>
</comment>
<reference evidence="1" key="1">
    <citation type="journal article" date="2015" name="Nature">
        <title>Complex archaea that bridge the gap between prokaryotes and eukaryotes.</title>
        <authorList>
            <person name="Spang A."/>
            <person name="Saw J.H."/>
            <person name="Jorgensen S.L."/>
            <person name="Zaremba-Niedzwiedzka K."/>
            <person name="Martijn J."/>
            <person name="Lind A.E."/>
            <person name="van Eijk R."/>
            <person name="Schleper C."/>
            <person name="Guy L."/>
            <person name="Ettema T.J."/>
        </authorList>
    </citation>
    <scope>NUCLEOTIDE SEQUENCE</scope>
</reference>
<dbReference type="EMBL" id="LAZR01057817">
    <property type="protein sequence ID" value="KKK71260.1"/>
    <property type="molecule type" value="Genomic_DNA"/>
</dbReference>
<dbReference type="AlphaFoldDB" id="A0A0F8YC50"/>